<evidence type="ECO:0000313" key="2">
    <source>
        <dbReference type="Proteomes" id="UP000037460"/>
    </source>
</evidence>
<dbReference type="EMBL" id="JWZX01002332">
    <property type="protein sequence ID" value="KOO29914.1"/>
    <property type="molecule type" value="Genomic_DNA"/>
</dbReference>
<dbReference type="AlphaFoldDB" id="A0A0M0JTK3"/>
<proteinExistence type="predicted"/>
<evidence type="ECO:0000313" key="1">
    <source>
        <dbReference type="EMBL" id="KOO29914.1"/>
    </source>
</evidence>
<keyword evidence="2" id="KW-1185">Reference proteome</keyword>
<sequence>MAHALARGDPAKKEAIQHFCDRVQANLCARAVFDIGGLQRMSRNNMLQLLVSIEKDTEHWVDSIEDVLNFSFPTPVITESKVGRDPAQPPASAALVPKSVGSRPGGLRTSKYLAEKGKLGLGARLLSKGELDGVVFSLTMFPKLETSNPAVETITEPDVSHILDTVFEMTFTKYGEVHVDKTYRVHCGQKLRLLFPNYGVVSLACANASWIKFYDIEDIFKETKRHISEEKHKLHQKDYYDSWMLVKKVLVEEAAGAEEAAPTAI</sequence>
<protein>
    <submittedName>
        <fullName evidence="1">Uncharacterized protein</fullName>
    </submittedName>
</protein>
<reference evidence="2" key="1">
    <citation type="journal article" date="2015" name="PLoS Genet.">
        <title>Genome Sequence and Transcriptome Analyses of Chrysochromulina tobin: Metabolic Tools for Enhanced Algal Fitness in the Prominent Order Prymnesiales (Haptophyceae).</title>
        <authorList>
            <person name="Hovde B.T."/>
            <person name="Deodato C.R."/>
            <person name="Hunsperger H.M."/>
            <person name="Ryken S.A."/>
            <person name="Yost W."/>
            <person name="Jha R.K."/>
            <person name="Patterson J."/>
            <person name="Monnat R.J. Jr."/>
            <person name="Barlow S.B."/>
            <person name="Starkenburg S.R."/>
            <person name="Cattolico R.A."/>
        </authorList>
    </citation>
    <scope>NUCLEOTIDE SEQUENCE</scope>
    <source>
        <strain evidence="2">CCMP291</strain>
    </source>
</reference>
<organism evidence="1 2">
    <name type="scientific">Chrysochromulina tobinii</name>
    <dbReference type="NCBI Taxonomy" id="1460289"/>
    <lineage>
        <taxon>Eukaryota</taxon>
        <taxon>Haptista</taxon>
        <taxon>Haptophyta</taxon>
        <taxon>Prymnesiophyceae</taxon>
        <taxon>Prymnesiales</taxon>
        <taxon>Chrysochromulinaceae</taxon>
        <taxon>Chrysochromulina</taxon>
    </lineage>
</organism>
<dbReference type="Proteomes" id="UP000037460">
    <property type="component" value="Unassembled WGS sequence"/>
</dbReference>
<name>A0A0M0JTK3_9EUKA</name>
<comment type="caution">
    <text evidence="1">The sequence shown here is derived from an EMBL/GenBank/DDBJ whole genome shotgun (WGS) entry which is preliminary data.</text>
</comment>
<accession>A0A0M0JTK3</accession>
<gene>
    <name evidence="1" type="ORF">Ctob_014865</name>
</gene>